<feature type="domain" description="Sporulation stage II protein D amidase enhancer LytB N-terminal" evidence="2">
    <location>
        <begin position="65"/>
        <end position="169"/>
    </location>
</feature>
<dbReference type="Pfam" id="PF08486">
    <property type="entry name" value="SpoIID"/>
    <property type="match status" value="1"/>
</dbReference>
<keyword evidence="4" id="KW-1185">Reference proteome</keyword>
<evidence type="ECO:0000313" key="4">
    <source>
        <dbReference type="Proteomes" id="UP001589609"/>
    </source>
</evidence>
<name>A0ABV5WK52_9BACI</name>
<keyword evidence="1" id="KW-1133">Transmembrane helix</keyword>
<organism evidence="3 4">
    <name type="scientific">Ectobacillus funiculus</name>
    <dbReference type="NCBI Taxonomy" id="137993"/>
    <lineage>
        <taxon>Bacteria</taxon>
        <taxon>Bacillati</taxon>
        <taxon>Bacillota</taxon>
        <taxon>Bacilli</taxon>
        <taxon>Bacillales</taxon>
        <taxon>Bacillaceae</taxon>
        <taxon>Ectobacillus</taxon>
    </lineage>
</organism>
<dbReference type="InterPro" id="IPR051922">
    <property type="entry name" value="Bact_Sporulation_Assoc"/>
</dbReference>
<sequence>MKLTKPIFMFVSVLVLLVIVVPSLLVLPYHVGTKQPATGKEAASTAASAANVPQTVTSNVEVAVYRTKQKTVEHVPLEDYVVGVVAAEMPSDFEMEALKAQALTARTFVIKRMVNGAVLPNKADVTDTVDTQVYYSLADLKKQWGQSYNSKIERIQKAVRATAGQVLTFDGQPITASFFSTSNGYTENAEDYWGNPTPYLKSVDSPWDKDTPKFLSEQKVNVADFEKKLGVQVLTNGKVGNITERTSGQRVKTVSFSGKQLSGREVREKLGLRSSDFTWKQEGSQIVITTKGYGHGVGMSQYGANGMAKEGKSYTDIVQHYYKGIEIKGVNEYEQKLTAKK</sequence>
<dbReference type="PANTHER" id="PTHR30032:SF4">
    <property type="entry name" value="AMIDASE ENHANCER"/>
    <property type="match status" value="1"/>
</dbReference>
<evidence type="ECO:0000259" key="2">
    <source>
        <dbReference type="Pfam" id="PF08486"/>
    </source>
</evidence>
<evidence type="ECO:0000256" key="1">
    <source>
        <dbReference type="SAM" id="Phobius"/>
    </source>
</evidence>
<dbReference type="NCBIfam" id="TIGR02870">
    <property type="entry name" value="spore_II_D"/>
    <property type="match status" value="1"/>
</dbReference>
<dbReference type="Proteomes" id="UP001589609">
    <property type="component" value="Unassembled WGS sequence"/>
</dbReference>
<accession>A0ABV5WK52</accession>
<evidence type="ECO:0000313" key="3">
    <source>
        <dbReference type="EMBL" id="MFB9760967.1"/>
    </source>
</evidence>
<protein>
    <submittedName>
        <fullName evidence="3">Stage II sporulation protein D</fullName>
    </submittedName>
</protein>
<proteinExistence type="predicted"/>
<dbReference type="InterPro" id="IPR013486">
    <property type="entry name" value="SpoIID/LytB"/>
</dbReference>
<comment type="caution">
    <text evidence="3">The sequence shown here is derived from an EMBL/GenBank/DDBJ whole genome shotgun (WGS) entry which is preliminary data.</text>
</comment>
<reference evidence="3 4" key="1">
    <citation type="submission" date="2024-09" db="EMBL/GenBank/DDBJ databases">
        <authorList>
            <person name="Sun Q."/>
            <person name="Mori K."/>
        </authorList>
    </citation>
    <scope>NUCLEOTIDE SEQUENCE [LARGE SCALE GENOMIC DNA]</scope>
    <source>
        <strain evidence="3 4">JCM 11201</strain>
    </source>
</reference>
<dbReference type="InterPro" id="IPR013693">
    <property type="entry name" value="SpoIID/LytB_N"/>
</dbReference>
<feature type="transmembrane region" description="Helical" evidence="1">
    <location>
        <begin position="7"/>
        <end position="31"/>
    </location>
</feature>
<dbReference type="RefSeq" id="WP_379951239.1">
    <property type="nucleotide sequence ID" value="NZ_JBHMAF010000180.1"/>
</dbReference>
<keyword evidence="1" id="KW-0812">Transmembrane</keyword>
<dbReference type="PANTHER" id="PTHR30032">
    <property type="entry name" value="N-ACETYLMURAMOYL-L-ALANINE AMIDASE-RELATED"/>
    <property type="match status" value="1"/>
</dbReference>
<dbReference type="EMBL" id="JBHMAF010000180">
    <property type="protein sequence ID" value="MFB9760967.1"/>
    <property type="molecule type" value="Genomic_DNA"/>
</dbReference>
<keyword evidence="1" id="KW-0472">Membrane</keyword>
<dbReference type="NCBIfam" id="TIGR02669">
    <property type="entry name" value="SpoIID_LytB"/>
    <property type="match status" value="1"/>
</dbReference>
<gene>
    <name evidence="3" type="primary">spoIID</name>
    <name evidence="3" type="ORF">ACFFMS_22090</name>
</gene>
<dbReference type="InterPro" id="IPR014225">
    <property type="entry name" value="Spore_II_D_firmicutes"/>
</dbReference>